<dbReference type="PANTHER" id="PTHR34927:SF1">
    <property type="entry name" value="IQ DOMAIN-CONTAINING PROTEIN K"/>
    <property type="match status" value="1"/>
</dbReference>
<accession>A0A6J1X0V5</accession>
<name>A0A6J1X0V5_GALME</name>
<evidence type="ECO:0000256" key="1">
    <source>
        <dbReference type="SAM" id="MobiDB-lite"/>
    </source>
</evidence>
<dbReference type="AlphaFoldDB" id="A0A6J1X0V5"/>
<gene>
    <name evidence="3" type="primary">LOC113521329</name>
</gene>
<feature type="region of interest" description="Disordered" evidence="1">
    <location>
        <begin position="1"/>
        <end position="22"/>
    </location>
</feature>
<evidence type="ECO:0000313" key="2">
    <source>
        <dbReference type="Proteomes" id="UP001652740"/>
    </source>
</evidence>
<dbReference type="KEGG" id="gmw:113521329"/>
<dbReference type="GeneID" id="113521329"/>
<dbReference type="InParanoid" id="A0A6J1X0V5"/>
<protein>
    <submittedName>
        <fullName evidence="3">IQ domain-containing protein K-like</fullName>
    </submittedName>
</protein>
<dbReference type="PANTHER" id="PTHR34927">
    <property type="entry name" value="IQ DOMAIN-CONTAINING PROTEIN K"/>
    <property type="match status" value="1"/>
</dbReference>
<feature type="compositionally biased region" description="Basic and acidic residues" evidence="1">
    <location>
        <begin position="1"/>
        <end position="16"/>
    </location>
</feature>
<sequence>MAGKSTERKGKSKEPKPAINETTDTLATFTLPDSLPCSEVEFPVLIKKKTKTNWLEILEESNNKIREIEEYTESKKQPIPKAPFQKTECDYIKNEVFVYLMPALEETLCKAKIWGALVRQKCFFNGIDHIVQVLWNNNPRYPERKDQNLHLFNMPWIRKHLKENPRPYYPKSWLWPEDYAATLIQKTVRQYFVQREDEVQEMRDFWRKLEVERFIPDMDTNPYLCKKFASLQTFRKN</sequence>
<dbReference type="RefSeq" id="XP_026762646.2">
    <property type="nucleotide sequence ID" value="XM_026906845.3"/>
</dbReference>
<proteinExistence type="predicted"/>
<organism evidence="2 3">
    <name type="scientific">Galleria mellonella</name>
    <name type="common">Greater wax moth</name>
    <dbReference type="NCBI Taxonomy" id="7137"/>
    <lineage>
        <taxon>Eukaryota</taxon>
        <taxon>Metazoa</taxon>
        <taxon>Ecdysozoa</taxon>
        <taxon>Arthropoda</taxon>
        <taxon>Hexapoda</taxon>
        <taxon>Insecta</taxon>
        <taxon>Pterygota</taxon>
        <taxon>Neoptera</taxon>
        <taxon>Endopterygota</taxon>
        <taxon>Lepidoptera</taxon>
        <taxon>Glossata</taxon>
        <taxon>Ditrysia</taxon>
        <taxon>Pyraloidea</taxon>
        <taxon>Pyralidae</taxon>
        <taxon>Galleriinae</taxon>
        <taxon>Galleria</taxon>
    </lineage>
</organism>
<reference evidence="3" key="1">
    <citation type="submission" date="2025-08" db="UniProtKB">
        <authorList>
            <consortium name="RefSeq"/>
        </authorList>
    </citation>
    <scope>IDENTIFICATION</scope>
    <source>
        <tissue evidence="3">Whole larvae</tissue>
    </source>
</reference>
<evidence type="ECO:0000313" key="3">
    <source>
        <dbReference type="RefSeq" id="XP_026762646.2"/>
    </source>
</evidence>
<dbReference type="Proteomes" id="UP001652740">
    <property type="component" value="Unplaced"/>
</dbReference>
<keyword evidence="2" id="KW-1185">Reference proteome</keyword>
<dbReference type="InterPro" id="IPR043408">
    <property type="entry name" value="IQCK"/>
</dbReference>